<keyword evidence="3 6" id="KW-0812">Transmembrane</keyword>
<feature type="transmembrane region" description="Helical" evidence="6">
    <location>
        <begin position="179"/>
        <end position="204"/>
    </location>
</feature>
<dbReference type="PANTHER" id="PTHR43385">
    <property type="entry name" value="RIBOFLAVIN TRANSPORTER RIBJ"/>
    <property type="match status" value="1"/>
</dbReference>
<keyword evidence="2" id="KW-0813">Transport</keyword>
<comment type="subcellular location">
    <subcellularLocation>
        <location evidence="1">Membrane</location>
        <topology evidence="1">Multi-pass membrane protein</topology>
    </subcellularLocation>
</comment>
<accession>A0AAV4AK87</accession>
<proteinExistence type="predicted"/>
<organism evidence="7 8">
    <name type="scientific">Plakobranchus ocellatus</name>
    <dbReference type="NCBI Taxonomy" id="259542"/>
    <lineage>
        <taxon>Eukaryota</taxon>
        <taxon>Metazoa</taxon>
        <taxon>Spiralia</taxon>
        <taxon>Lophotrochozoa</taxon>
        <taxon>Mollusca</taxon>
        <taxon>Gastropoda</taxon>
        <taxon>Heterobranchia</taxon>
        <taxon>Euthyneura</taxon>
        <taxon>Panpulmonata</taxon>
        <taxon>Sacoglossa</taxon>
        <taxon>Placobranchoidea</taxon>
        <taxon>Plakobranchidae</taxon>
        <taxon>Plakobranchus</taxon>
    </lineage>
</organism>
<evidence type="ECO:0000256" key="2">
    <source>
        <dbReference type="ARBA" id="ARBA00022448"/>
    </source>
</evidence>
<feature type="transmembrane region" description="Helical" evidence="6">
    <location>
        <begin position="123"/>
        <end position="144"/>
    </location>
</feature>
<keyword evidence="4 6" id="KW-1133">Transmembrane helix</keyword>
<dbReference type="AlphaFoldDB" id="A0AAV4AK87"/>
<dbReference type="Proteomes" id="UP000735302">
    <property type="component" value="Unassembled WGS sequence"/>
</dbReference>
<dbReference type="SUPFAM" id="SSF103473">
    <property type="entry name" value="MFS general substrate transporter"/>
    <property type="match status" value="1"/>
</dbReference>
<evidence type="ECO:0000256" key="5">
    <source>
        <dbReference type="ARBA" id="ARBA00023136"/>
    </source>
</evidence>
<dbReference type="InterPro" id="IPR052983">
    <property type="entry name" value="MFS_Riboflavin_Transporter"/>
</dbReference>
<sequence length="269" mass="29697">MALGSLGGCPGAFLTKILVKRYELITYGSNKDHNGIIKVSQSHQSVPSSTKLENSTGNIVERVLHTTSPPESILKSWKPSDTVKTPVFHAVWLFGASLLYGLILKSNYYKQFALLYINDDKFLTLVGTLIPIISTVSRIIFGVCLDKGLLSMKGTVVLSLSLQIILCAFWFFAPQVNAVIYLILILCLALTQCMVYSIIPTAAFHIFGPEHFFTNYGLFLSKNFLAGFLTPLVISPLLDILGWFWVFTSVSIASMLALVYVILTNCSIN</sequence>
<dbReference type="PANTHER" id="PTHR43385:SF1">
    <property type="entry name" value="RIBOFLAVIN TRANSPORTER RIBJ"/>
    <property type="match status" value="1"/>
</dbReference>
<dbReference type="GO" id="GO:0016020">
    <property type="term" value="C:membrane"/>
    <property type="evidence" value="ECO:0007669"/>
    <property type="project" value="UniProtKB-SubCell"/>
</dbReference>
<gene>
    <name evidence="7" type="ORF">PoB_003332400</name>
</gene>
<keyword evidence="8" id="KW-1185">Reference proteome</keyword>
<feature type="transmembrane region" description="Helical" evidence="6">
    <location>
        <begin position="156"/>
        <end position="173"/>
    </location>
</feature>
<evidence type="ECO:0000256" key="3">
    <source>
        <dbReference type="ARBA" id="ARBA00022692"/>
    </source>
</evidence>
<feature type="transmembrane region" description="Helical" evidence="6">
    <location>
        <begin position="240"/>
        <end position="263"/>
    </location>
</feature>
<evidence type="ECO:0000313" key="8">
    <source>
        <dbReference type="Proteomes" id="UP000735302"/>
    </source>
</evidence>
<reference evidence="7 8" key="1">
    <citation type="journal article" date="2021" name="Elife">
        <title>Chloroplast acquisition without the gene transfer in kleptoplastic sea slugs, Plakobranchus ocellatus.</title>
        <authorList>
            <person name="Maeda T."/>
            <person name="Takahashi S."/>
            <person name="Yoshida T."/>
            <person name="Shimamura S."/>
            <person name="Takaki Y."/>
            <person name="Nagai Y."/>
            <person name="Toyoda A."/>
            <person name="Suzuki Y."/>
            <person name="Arimoto A."/>
            <person name="Ishii H."/>
            <person name="Satoh N."/>
            <person name="Nishiyama T."/>
            <person name="Hasebe M."/>
            <person name="Maruyama T."/>
            <person name="Minagawa J."/>
            <person name="Obokata J."/>
            <person name="Shigenobu S."/>
        </authorList>
    </citation>
    <scope>NUCLEOTIDE SEQUENCE [LARGE SCALE GENOMIC DNA]</scope>
</reference>
<evidence type="ECO:0000313" key="7">
    <source>
        <dbReference type="EMBL" id="GFO06819.1"/>
    </source>
</evidence>
<evidence type="ECO:0000256" key="6">
    <source>
        <dbReference type="SAM" id="Phobius"/>
    </source>
</evidence>
<evidence type="ECO:0000256" key="4">
    <source>
        <dbReference type="ARBA" id="ARBA00022989"/>
    </source>
</evidence>
<protein>
    <submittedName>
        <fullName evidence="7">Oxalate:formate antiporter</fullName>
    </submittedName>
</protein>
<feature type="transmembrane region" description="Helical" evidence="6">
    <location>
        <begin position="85"/>
        <end position="103"/>
    </location>
</feature>
<feature type="transmembrane region" description="Helical" evidence="6">
    <location>
        <begin position="216"/>
        <end position="234"/>
    </location>
</feature>
<dbReference type="Gene3D" id="1.20.1250.20">
    <property type="entry name" value="MFS general substrate transporter like domains"/>
    <property type="match status" value="1"/>
</dbReference>
<evidence type="ECO:0000256" key="1">
    <source>
        <dbReference type="ARBA" id="ARBA00004141"/>
    </source>
</evidence>
<dbReference type="EMBL" id="BLXT01003790">
    <property type="protein sequence ID" value="GFO06819.1"/>
    <property type="molecule type" value="Genomic_DNA"/>
</dbReference>
<comment type="caution">
    <text evidence="7">The sequence shown here is derived from an EMBL/GenBank/DDBJ whole genome shotgun (WGS) entry which is preliminary data.</text>
</comment>
<name>A0AAV4AK87_9GAST</name>
<dbReference type="InterPro" id="IPR036259">
    <property type="entry name" value="MFS_trans_sf"/>
</dbReference>
<keyword evidence="5 6" id="KW-0472">Membrane</keyword>